<dbReference type="HAMAP" id="MF_02130">
    <property type="entry name" value="DHNA_arch"/>
    <property type="match status" value="1"/>
</dbReference>
<dbReference type="AlphaFoldDB" id="A0A8J8TDM5"/>
<reference evidence="3" key="1">
    <citation type="submission" date="2016-03" db="EMBL/GenBank/DDBJ databases">
        <authorList>
            <person name="Borrel G."/>
            <person name="Mccann A."/>
            <person name="O'Toole P.W."/>
        </authorList>
    </citation>
    <scope>NUCLEOTIDE SEQUENCE</scope>
    <source>
        <strain evidence="3">183</strain>
    </source>
</reference>
<evidence type="ECO:0000256" key="1">
    <source>
        <dbReference type="HAMAP-Rule" id="MF_02130"/>
    </source>
</evidence>
<feature type="domain" description="Dihydroneopterin aldolase MtpD C-terminal" evidence="2">
    <location>
        <begin position="18"/>
        <end position="123"/>
    </location>
</feature>
<dbReference type="OMA" id="FHQFVGT"/>
<protein>
    <recommendedName>
        <fullName evidence="1">Dihydroneopterin aldolase</fullName>
        <shortName evidence="1">DHNA</shortName>
        <ecNumber evidence="1">4.1.2.25</ecNumber>
    </recommendedName>
    <alternativeName>
        <fullName evidence="1">7,8-dihydroneopterin aldolase</fullName>
    </alternativeName>
</protein>
<comment type="function">
    <text evidence="1">Catalyzes the conversion of 7,8-dihydroneopterin (H2Neo) to 6-hydroxymethyl-7,8-dihydropterin (6-HMD).</text>
</comment>
<dbReference type="GO" id="GO:0004150">
    <property type="term" value="F:dihydroneopterin aldolase activity"/>
    <property type="evidence" value="ECO:0007669"/>
    <property type="project" value="UniProtKB-UniRule"/>
</dbReference>
<evidence type="ECO:0000313" key="3">
    <source>
        <dbReference type="EMBL" id="TQS83639.1"/>
    </source>
</evidence>
<feature type="binding site" evidence="1">
    <location>
        <position position="120"/>
    </location>
    <ligand>
        <name>substrate</name>
    </ligand>
</feature>
<dbReference type="Proteomes" id="UP000752814">
    <property type="component" value="Unassembled WGS sequence"/>
</dbReference>
<dbReference type="InterPro" id="IPR036839">
    <property type="entry name" value="MptD_sf"/>
</dbReference>
<evidence type="ECO:0000259" key="2">
    <source>
        <dbReference type="Pfam" id="PF04038"/>
    </source>
</evidence>
<dbReference type="Pfam" id="PF04038">
    <property type="entry name" value="DHNA"/>
    <property type="match status" value="1"/>
</dbReference>
<dbReference type="InterPro" id="IPR007181">
    <property type="entry name" value="MtpD_C"/>
</dbReference>
<comment type="similarity">
    <text evidence="1">Belongs to the archaeal dihydroneopterin aldolase family.</text>
</comment>
<accession>A0A8J8TDM5</accession>
<proteinExistence type="inferred from homology"/>
<keyword evidence="1" id="KW-0456">Lyase</keyword>
<comment type="catalytic activity">
    <reaction evidence="1">
        <text>7,8-dihydroneopterin = 6-hydroxymethyl-7,8-dihydropterin + glycolaldehyde</text>
        <dbReference type="Rhea" id="RHEA:10540"/>
        <dbReference type="ChEBI" id="CHEBI:17001"/>
        <dbReference type="ChEBI" id="CHEBI:17071"/>
        <dbReference type="ChEBI" id="CHEBI:44841"/>
        <dbReference type="EC" id="4.1.2.25"/>
    </reaction>
</comment>
<gene>
    <name evidence="1" type="primary">mptD</name>
    <name evidence="3" type="ORF">A3207_08635</name>
</gene>
<dbReference type="EMBL" id="LVVT01000008">
    <property type="protein sequence ID" value="TQS83639.1"/>
    <property type="molecule type" value="Genomic_DNA"/>
</dbReference>
<dbReference type="InterPro" id="IPR027508">
    <property type="entry name" value="DHN_aldolase_MptD"/>
</dbReference>
<organism evidence="3 4">
    <name type="scientific">Candidatus Methanomassiliicoccus intestinalis</name>
    <dbReference type="NCBI Taxonomy" id="1406512"/>
    <lineage>
        <taxon>Archaea</taxon>
        <taxon>Methanobacteriati</taxon>
        <taxon>Thermoplasmatota</taxon>
        <taxon>Thermoplasmata</taxon>
        <taxon>Methanomassiliicoccales</taxon>
        <taxon>Methanomassiliicoccaceae</taxon>
        <taxon>Methanomassiliicoccus</taxon>
    </lineage>
</organism>
<dbReference type="SUPFAM" id="SSF143560">
    <property type="entry name" value="MK0786-like"/>
    <property type="match status" value="1"/>
</dbReference>
<name>A0A8J8TDM5_9ARCH</name>
<dbReference type="Gene3D" id="3.30.1300.20">
    <property type="entry name" value="7,8-dihydroneopterin aldolase (MptD)"/>
    <property type="match status" value="1"/>
</dbReference>
<dbReference type="RefSeq" id="WP_020449076.1">
    <property type="nucleotide sequence ID" value="NZ_CAYAYA010000009.1"/>
</dbReference>
<comment type="subunit">
    <text evidence="1">Homotetramer.</text>
</comment>
<dbReference type="GeneID" id="41323609"/>
<dbReference type="EC" id="4.1.2.25" evidence="1"/>
<feature type="binding site" evidence="1">
    <location>
        <position position="24"/>
    </location>
    <ligand>
        <name>substrate</name>
    </ligand>
</feature>
<sequence>MSPSREEKVAEYFNCSIRERAVFEAGIKLAAVYHQFIGTPISASNAESLERAIEEGVKVQPFVEDVKVSVDRSRLREKKNEYDYQSLTGEMLDVLVKIKIKNIRVTSRMRYIKDVRYPLMYVEEISED</sequence>
<comment type="caution">
    <text evidence="3">The sequence shown here is derived from an EMBL/GenBank/DDBJ whole genome shotgun (WGS) entry which is preliminary data.</text>
</comment>
<evidence type="ECO:0000313" key="4">
    <source>
        <dbReference type="Proteomes" id="UP000752814"/>
    </source>
</evidence>